<gene>
    <name evidence="3" type="primary">LOC105843150</name>
</gene>
<dbReference type="Gene3D" id="3.30.710.10">
    <property type="entry name" value="Potassium Channel Kv1.1, Chain A"/>
    <property type="match status" value="1"/>
</dbReference>
<protein>
    <submittedName>
        <fullName evidence="3">BTB and MATH domain-containing protein 38</fullName>
    </submittedName>
</protein>
<dbReference type="InterPro" id="IPR000210">
    <property type="entry name" value="BTB/POZ_dom"/>
</dbReference>
<accession>A0ABM4CX91</accession>
<dbReference type="PANTHER" id="PTHR22744">
    <property type="entry name" value="HELIX LOOP HELIX PROTEIN 21-RELATED"/>
    <property type="match status" value="1"/>
</dbReference>
<reference evidence="3" key="1">
    <citation type="submission" date="2025-08" db="UniProtKB">
        <authorList>
            <consortium name="RefSeq"/>
        </authorList>
    </citation>
    <scope>IDENTIFICATION</scope>
</reference>
<dbReference type="RefSeq" id="XP_065666553.1">
    <property type="nucleotide sequence ID" value="XM_065810481.1"/>
</dbReference>
<feature type="domain" description="BTB" evidence="1">
    <location>
        <begin position="10"/>
        <end position="77"/>
    </location>
</feature>
<name>A0ABM4CX91_HYDVU</name>
<evidence type="ECO:0000259" key="1">
    <source>
        <dbReference type="PROSITE" id="PS50097"/>
    </source>
</evidence>
<evidence type="ECO:0000313" key="2">
    <source>
        <dbReference type="Proteomes" id="UP001652625"/>
    </source>
</evidence>
<keyword evidence="2" id="KW-1185">Reference proteome</keyword>
<dbReference type="Proteomes" id="UP001652625">
    <property type="component" value="Chromosome 11"/>
</dbReference>
<organism evidence="2 3">
    <name type="scientific">Hydra vulgaris</name>
    <name type="common">Hydra</name>
    <name type="synonym">Hydra attenuata</name>
    <dbReference type="NCBI Taxonomy" id="6087"/>
    <lineage>
        <taxon>Eukaryota</taxon>
        <taxon>Metazoa</taxon>
        <taxon>Cnidaria</taxon>
        <taxon>Hydrozoa</taxon>
        <taxon>Hydroidolina</taxon>
        <taxon>Anthoathecata</taxon>
        <taxon>Aplanulata</taxon>
        <taxon>Hydridae</taxon>
        <taxon>Hydra</taxon>
    </lineage>
</organism>
<dbReference type="InterPro" id="IPR011333">
    <property type="entry name" value="SKP1/BTB/POZ_sf"/>
</dbReference>
<dbReference type="SMART" id="SM00225">
    <property type="entry name" value="BTB"/>
    <property type="match status" value="1"/>
</dbReference>
<sequence>MDFTQPWRGSDLILEIENKPLHVHKNILSIWSPVFDRMFNSSFVEKNTEKLSLPGKKYNEIEEMLHIIYDRRKYVTESTAEFLFSLADEYQMEQLHAVCVAYLKNVPKIGVKVCKYLELAMRYNVDEIKEECLNAVDKLTAVQLDQSLEFQCLNDSIKYTIAKKRTMYLEEQLNNYIKHVDSMLNYLYSSAHQSLELFFTELGLEDSVFNKCDQHEQHRRLRAGLKFDYSCISCRKRVLTSRQFKVTASEISDILESLYKLNIQNSTTN</sequence>
<dbReference type="CDD" id="cd18186">
    <property type="entry name" value="BTB_POZ_ZBTB_KLHL-like"/>
    <property type="match status" value="1"/>
</dbReference>
<dbReference type="PANTHER" id="PTHR22744:SF17">
    <property type="entry name" value="BTB DOMAIN-CONTAINING PROTEIN"/>
    <property type="match status" value="1"/>
</dbReference>
<dbReference type="Pfam" id="PF00651">
    <property type="entry name" value="BTB"/>
    <property type="match status" value="1"/>
</dbReference>
<dbReference type="GeneID" id="105843150"/>
<dbReference type="SUPFAM" id="SSF54695">
    <property type="entry name" value="POZ domain"/>
    <property type="match status" value="1"/>
</dbReference>
<proteinExistence type="predicted"/>
<dbReference type="PROSITE" id="PS50097">
    <property type="entry name" value="BTB"/>
    <property type="match status" value="1"/>
</dbReference>
<evidence type="ECO:0000313" key="3">
    <source>
        <dbReference type="RefSeq" id="XP_065666553.1"/>
    </source>
</evidence>